<dbReference type="SUPFAM" id="SSF56349">
    <property type="entry name" value="DNA breaking-rejoining enzymes"/>
    <property type="match status" value="1"/>
</dbReference>
<dbReference type="InterPro" id="IPR002104">
    <property type="entry name" value="Integrase_catalytic"/>
</dbReference>
<organism evidence="3 4">
    <name type="scientific">Anabaena azotica FACHB-119</name>
    <dbReference type="NCBI Taxonomy" id="947527"/>
    <lineage>
        <taxon>Bacteria</taxon>
        <taxon>Bacillati</taxon>
        <taxon>Cyanobacteriota</taxon>
        <taxon>Cyanophyceae</taxon>
        <taxon>Nostocales</taxon>
        <taxon>Nostocaceae</taxon>
        <taxon>Anabaena</taxon>
        <taxon>Anabaena azotica</taxon>
    </lineage>
</organism>
<dbReference type="PROSITE" id="PS51898">
    <property type="entry name" value="TYR_RECOMBINASE"/>
    <property type="match status" value="1"/>
</dbReference>
<keyword evidence="1" id="KW-0233">DNA recombination</keyword>
<keyword evidence="4" id="KW-1185">Reference proteome</keyword>
<sequence length="368" mass="42745">MTIDKRLKEANGRLRSYKVGIEKIGTRLYLRATMPPKPESTKTDWCQQRVSIASATSEGVKTAEKEAKLLRYRLDSREFNWSDYTDFAAMKSAPTIGELIDEFEREYFQRRAKNYKSASTWKVDYVSVFKTLDVNSQLTSDILKSAILSTKPDTRTRKRFCLALGALAKFAGLDFDPSPYTGDYSPKSRKVRDLPTDETIVEWYFKIQDAKWQWVYGVLATYGLRNHEVFFLDLQALRKGNKVLTVLQGKTGRRTVWPYHPEWFDQFGLQNVKIPDIILDRPNSDIGATVSQRFRRNDKLPFKVYDLRHCWAIRTLEYRIDISLAAQQMGHSLSVHSNLYHTWINAQHHQRAFDLAMSNSDRPLPPKI</sequence>
<proteinExistence type="predicted"/>
<evidence type="ECO:0000256" key="1">
    <source>
        <dbReference type="ARBA" id="ARBA00023172"/>
    </source>
</evidence>
<name>A0ABR8DAR4_9NOST</name>
<protein>
    <submittedName>
        <fullName evidence="3">Site-specific integrase</fullName>
    </submittedName>
</protein>
<dbReference type="InterPro" id="IPR013762">
    <property type="entry name" value="Integrase-like_cat_sf"/>
</dbReference>
<comment type="caution">
    <text evidence="3">The sequence shown here is derived from an EMBL/GenBank/DDBJ whole genome shotgun (WGS) entry which is preliminary data.</text>
</comment>
<dbReference type="InterPro" id="IPR011010">
    <property type="entry name" value="DNA_brk_join_enz"/>
</dbReference>
<dbReference type="Proteomes" id="UP000661112">
    <property type="component" value="Unassembled WGS sequence"/>
</dbReference>
<evidence type="ECO:0000259" key="2">
    <source>
        <dbReference type="PROSITE" id="PS51898"/>
    </source>
</evidence>
<accession>A0ABR8DAR4</accession>
<evidence type="ECO:0000313" key="3">
    <source>
        <dbReference type="EMBL" id="MBD2503435.1"/>
    </source>
</evidence>
<feature type="domain" description="Tyr recombinase" evidence="2">
    <location>
        <begin position="189"/>
        <end position="354"/>
    </location>
</feature>
<evidence type="ECO:0000313" key="4">
    <source>
        <dbReference type="Proteomes" id="UP000661112"/>
    </source>
</evidence>
<dbReference type="EMBL" id="JACJSG010000035">
    <property type="protein sequence ID" value="MBD2503435.1"/>
    <property type="molecule type" value="Genomic_DNA"/>
</dbReference>
<reference evidence="3 4" key="1">
    <citation type="journal article" date="2020" name="ISME J.">
        <title>Comparative genomics reveals insights into cyanobacterial evolution and habitat adaptation.</title>
        <authorList>
            <person name="Chen M.Y."/>
            <person name="Teng W.K."/>
            <person name="Zhao L."/>
            <person name="Hu C.X."/>
            <person name="Zhou Y.K."/>
            <person name="Han B.P."/>
            <person name="Song L.R."/>
            <person name="Shu W.S."/>
        </authorList>
    </citation>
    <scope>NUCLEOTIDE SEQUENCE [LARGE SCALE GENOMIC DNA]</scope>
    <source>
        <strain evidence="3 4">FACHB-119</strain>
    </source>
</reference>
<gene>
    <name evidence="3" type="ORF">H6G83_22995</name>
</gene>
<dbReference type="Gene3D" id="1.10.443.10">
    <property type="entry name" value="Intergrase catalytic core"/>
    <property type="match status" value="1"/>
</dbReference>